<evidence type="ECO:0008006" key="3">
    <source>
        <dbReference type="Google" id="ProtNLM"/>
    </source>
</evidence>
<sequence>MENTIMTEAGRQRIVTPACEANGPSRDHRTRAHTQRVRWKRWVALGAASVAFAGCTSLPASHAAQHPDRSCVGPVSYCDIYFGS</sequence>
<protein>
    <recommendedName>
        <fullName evidence="3">Lipoprotein</fullName>
    </recommendedName>
</protein>
<evidence type="ECO:0000313" key="1">
    <source>
        <dbReference type="EMBL" id="QYD67183.1"/>
    </source>
</evidence>
<evidence type="ECO:0000313" key="2">
    <source>
        <dbReference type="Proteomes" id="UP000826462"/>
    </source>
</evidence>
<name>A0ABX8UEK5_9BURK</name>
<keyword evidence="2" id="KW-1185">Reference proteome</keyword>
<accession>A0ABX8UEK5</accession>
<dbReference type="RefSeq" id="WP_219796177.1">
    <property type="nucleotide sequence ID" value="NZ_CP080095.1"/>
</dbReference>
<organism evidence="1 2">
    <name type="scientific">Paraburkholderia edwinii</name>
    <dbReference type="NCBI Taxonomy" id="2861782"/>
    <lineage>
        <taxon>Bacteria</taxon>
        <taxon>Pseudomonadati</taxon>
        <taxon>Pseudomonadota</taxon>
        <taxon>Betaproteobacteria</taxon>
        <taxon>Burkholderiales</taxon>
        <taxon>Burkholderiaceae</taxon>
        <taxon>Paraburkholderia</taxon>
    </lineage>
</organism>
<reference evidence="1 2" key="1">
    <citation type="submission" date="2021-07" db="EMBL/GenBank/DDBJ databases">
        <title>Paraburkholderia edwinii protects Aspergillus sp. from phenazines by acting as a toxin sponge.</title>
        <authorList>
            <person name="Dahlstrom K.M."/>
            <person name="Newman D.K."/>
        </authorList>
    </citation>
    <scope>NUCLEOTIDE SEQUENCE [LARGE SCALE GENOMIC DNA]</scope>
    <source>
        <strain evidence="1 2">Pe01</strain>
    </source>
</reference>
<proteinExistence type="predicted"/>
<dbReference type="EMBL" id="CP080095">
    <property type="protein sequence ID" value="QYD67183.1"/>
    <property type="molecule type" value="Genomic_DNA"/>
</dbReference>
<dbReference type="Proteomes" id="UP000826462">
    <property type="component" value="Chromosome 1"/>
</dbReference>
<gene>
    <name evidence="1" type="ORF">KZJ38_12360</name>
</gene>